<dbReference type="PANTHER" id="PTHR10000">
    <property type="entry name" value="PHOSPHOSERINE PHOSPHATASE"/>
    <property type="match status" value="1"/>
</dbReference>
<dbReference type="InterPro" id="IPR036412">
    <property type="entry name" value="HAD-like_sf"/>
</dbReference>
<dbReference type="InterPro" id="IPR023214">
    <property type="entry name" value="HAD_sf"/>
</dbReference>
<dbReference type="PROSITE" id="PS01228">
    <property type="entry name" value="COF_1"/>
    <property type="match status" value="1"/>
</dbReference>
<evidence type="ECO:0000256" key="1">
    <source>
        <dbReference type="SAM" id="MobiDB-lite"/>
    </source>
</evidence>
<dbReference type="Gene3D" id="3.30.1240.10">
    <property type="match status" value="1"/>
</dbReference>
<dbReference type="GO" id="GO:0016791">
    <property type="term" value="F:phosphatase activity"/>
    <property type="evidence" value="ECO:0007669"/>
    <property type="project" value="TreeGrafter"/>
</dbReference>
<proteinExistence type="predicted"/>
<evidence type="ECO:0000313" key="2">
    <source>
        <dbReference type="EMBL" id="CAD9973286.1"/>
    </source>
</evidence>
<dbReference type="EMBL" id="HBHT01022917">
    <property type="protein sequence ID" value="CAD9973286.1"/>
    <property type="molecule type" value="Transcribed_RNA"/>
</dbReference>
<feature type="region of interest" description="Disordered" evidence="1">
    <location>
        <begin position="124"/>
        <end position="143"/>
    </location>
</feature>
<dbReference type="GO" id="GO:0005829">
    <property type="term" value="C:cytosol"/>
    <property type="evidence" value="ECO:0007669"/>
    <property type="project" value="TreeGrafter"/>
</dbReference>
<organism evidence="2">
    <name type="scientific">Entomoneis paludosa</name>
    <dbReference type="NCBI Taxonomy" id="265537"/>
    <lineage>
        <taxon>Eukaryota</taxon>
        <taxon>Sar</taxon>
        <taxon>Stramenopiles</taxon>
        <taxon>Ochrophyta</taxon>
        <taxon>Bacillariophyta</taxon>
        <taxon>Bacillariophyceae</taxon>
        <taxon>Bacillariophycidae</taxon>
        <taxon>Entomoneidaceae</taxon>
        <taxon>Entomoneis</taxon>
    </lineage>
</organism>
<dbReference type="NCBIfam" id="TIGR01484">
    <property type="entry name" value="HAD-SF-IIB"/>
    <property type="match status" value="1"/>
</dbReference>
<reference evidence="2" key="1">
    <citation type="submission" date="2021-01" db="EMBL/GenBank/DDBJ databases">
        <authorList>
            <person name="Corre E."/>
            <person name="Pelletier E."/>
            <person name="Niang G."/>
            <person name="Scheremetjew M."/>
            <person name="Finn R."/>
            <person name="Kale V."/>
            <person name="Holt S."/>
            <person name="Cochrane G."/>
            <person name="Meng A."/>
            <person name="Brown T."/>
            <person name="Cohen L."/>
        </authorList>
    </citation>
    <scope>NUCLEOTIDE SEQUENCE</scope>
    <source>
        <strain evidence="2">CCMP125</strain>
    </source>
</reference>
<dbReference type="PANTHER" id="PTHR10000:SF8">
    <property type="entry name" value="HAD SUPERFAMILY HYDROLASE-LIKE, TYPE 3"/>
    <property type="match status" value="1"/>
</dbReference>
<sequence>MVLQLVQSSAFLSTLQRATAHEKSSICANFGLGMSPPNGDGDISNYDMWDPNQEANGTPRQPNKADLYSMDEMQSILNLHLNLEENDAFEKPDTEEVDADGILASLPTPDLHEMVLQALQDADEEEHVHDSSEKPTPGCNELPSYELSDDLKARIPKIRAIASDVDGTLLTADHGLHPRTLAAVKKAIAAAASPVRSLQHFFPATGKSRAGALYSLGPELSSLLSNLPGAFLQGLYCVDANGDVVYEKKLDSNEMVAVAEDMAHEAGLTILAYDGDTIYSTQASLESNPHHIRQVHDDWGESKPVIIETTKGYENRFHKWMVMADTPEQIQSFRPKLQVVADTYGAMTTVSIPTMLELLPEGSGKGAGVKQLCEVLGIDMGTQMLAMGDGENDLEFLKLASIGVAMGNAVDILKEAEGVDIILNESSSEGGAGIAMELFGFGRALDDKKQ</sequence>
<dbReference type="AlphaFoldDB" id="A0A7S2YF86"/>
<accession>A0A7S2YF86</accession>
<dbReference type="Pfam" id="PF08282">
    <property type="entry name" value="Hydrolase_3"/>
    <property type="match status" value="1"/>
</dbReference>
<dbReference type="SUPFAM" id="SSF56784">
    <property type="entry name" value="HAD-like"/>
    <property type="match status" value="1"/>
</dbReference>
<protein>
    <recommendedName>
        <fullName evidence="3">Haloacid dehalogenase-like hydrolase</fullName>
    </recommendedName>
</protein>
<name>A0A7S2YF86_9STRA</name>
<dbReference type="InterPro" id="IPR006379">
    <property type="entry name" value="HAD-SF_hydro_IIB"/>
</dbReference>
<evidence type="ECO:0008006" key="3">
    <source>
        <dbReference type="Google" id="ProtNLM"/>
    </source>
</evidence>
<dbReference type="PROSITE" id="PS01229">
    <property type="entry name" value="COF_2"/>
    <property type="match status" value="1"/>
</dbReference>
<dbReference type="PRINTS" id="PR00119">
    <property type="entry name" value="CATATPASE"/>
</dbReference>
<gene>
    <name evidence="2" type="ORF">APAL1065_LOCUS15377</name>
</gene>
<dbReference type="GO" id="GO:0000287">
    <property type="term" value="F:magnesium ion binding"/>
    <property type="evidence" value="ECO:0007669"/>
    <property type="project" value="TreeGrafter"/>
</dbReference>
<dbReference type="Gene3D" id="3.40.50.1000">
    <property type="entry name" value="HAD superfamily/HAD-like"/>
    <property type="match status" value="1"/>
</dbReference>